<accession>A0A0D2NKT5</accession>
<feature type="domain" description="Peptidase S1" evidence="5">
    <location>
        <begin position="41"/>
        <end position="290"/>
    </location>
</feature>
<protein>
    <recommendedName>
        <fullName evidence="5">Peptidase S1 domain-containing protein</fullName>
    </recommendedName>
</protein>
<dbReference type="RefSeq" id="XP_013904415.1">
    <property type="nucleotide sequence ID" value="XM_014048961.1"/>
</dbReference>
<dbReference type="Pfam" id="PF00089">
    <property type="entry name" value="Trypsin"/>
    <property type="match status" value="1"/>
</dbReference>
<dbReference type="PANTHER" id="PTHR24276:SF91">
    <property type="entry name" value="AT26814P-RELATED"/>
    <property type="match status" value="1"/>
</dbReference>
<dbReference type="InterPro" id="IPR050430">
    <property type="entry name" value="Peptidase_S1"/>
</dbReference>
<keyword evidence="7" id="KW-1185">Reference proteome</keyword>
<keyword evidence="3" id="KW-0645">Protease</keyword>
<proteinExistence type="inferred from homology"/>
<organism evidence="6 7">
    <name type="scientific">Monoraphidium neglectum</name>
    <dbReference type="NCBI Taxonomy" id="145388"/>
    <lineage>
        <taxon>Eukaryota</taxon>
        <taxon>Viridiplantae</taxon>
        <taxon>Chlorophyta</taxon>
        <taxon>core chlorophytes</taxon>
        <taxon>Chlorophyceae</taxon>
        <taxon>CS clade</taxon>
        <taxon>Sphaeropleales</taxon>
        <taxon>Selenastraceae</taxon>
        <taxon>Monoraphidium</taxon>
    </lineage>
</organism>
<dbReference type="SMART" id="SM00020">
    <property type="entry name" value="Tryp_SPc"/>
    <property type="match status" value="1"/>
</dbReference>
<keyword evidence="3" id="KW-0720">Serine protease</keyword>
<comment type="similarity">
    <text evidence="1">Belongs to the peptidase S1 family.</text>
</comment>
<dbReference type="InterPro" id="IPR001314">
    <property type="entry name" value="Peptidase_S1A"/>
</dbReference>
<feature type="signal peptide" evidence="4">
    <location>
        <begin position="1"/>
        <end position="29"/>
    </location>
</feature>
<dbReference type="STRING" id="145388.A0A0D2NKT5"/>
<dbReference type="PROSITE" id="PS00135">
    <property type="entry name" value="TRYPSIN_SER"/>
    <property type="match status" value="1"/>
</dbReference>
<dbReference type="AlphaFoldDB" id="A0A0D2NKT5"/>
<evidence type="ECO:0000313" key="7">
    <source>
        <dbReference type="Proteomes" id="UP000054498"/>
    </source>
</evidence>
<dbReference type="InterPro" id="IPR001254">
    <property type="entry name" value="Trypsin_dom"/>
</dbReference>
<keyword evidence="3" id="KW-0378">Hydrolase</keyword>
<dbReference type="InterPro" id="IPR033116">
    <property type="entry name" value="TRYPSIN_SER"/>
</dbReference>
<evidence type="ECO:0000256" key="1">
    <source>
        <dbReference type="ARBA" id="ARBA00007664"/>
    </source>
</evidence>
<dbReference type="PRINTS" id="PR00722">
    <property type="entry name" value="CHYMOTRYPSIN"/>
</dbReference>
<evidence type="ECO:0000259" key="5">
    <source>
        <dbReference type="PROSITE" id="PS50240"/>
    </source>
</evidence>
<evidence type="ECO:0000256" key="2">
    <source>
        <dbReference type="ARBA" id="ARBA00023157"/>
    </source>
</evidence>
<keyword evidence="2" id="KW-1015">Disulfide bond</keyword>
<dbReference type="InterPro" id="IPR043504">
    <property type="entry name" value="Peptidase_S1_PA_chymotrypsin"/>
</dbReference>
<dbReference type="KEGG" id="mng:MNEG_2560"/>
<sequence>MRKPFTQKSAYPLLLAAAVAAALLASASCAAPGSGTVTPSVVGGKTAPQNRFKYQLGIMEGKFGVCGATLIREDVGLTAAHCGVKSSKKFAVYAGAWTAYDAPDTEGVPYSLSKVFTHPDYQDDTNDIALMFFTRCAVPATPAAQVVKLATPAELASASASTWMVSGWGTTSQGADRSGYNGATPEKLQYGLLKYNPSCADSRGEPTRICALGLPRMDGGSTAVQDTCQGDSGGPLIFNTANAANPLAGDPANDRVVGVTSYGNGCGLRSSPGVYASVPNAYNYITQLMDAVKKPCGSGTLTFVQVDAAASWYAKPSKSTKLKASQGQADCQAACAKSANSKKACAAFSLSVKAGAKSDITYCDLYFDWVPQRVCGANDFDFNCQRASQGSWRAKWVYS</sequence>
<dbReference type="PROSITE" id="PS00134">
    <property type="entry name" value="TRYPSIN_HIS"/>
    <property type="match status" value="1"/>
</dbReference>
<dbReference type="EMBL" id="KK100512">
    <property type="protein sequence ID" value="KIZ05396.1"/>
    <property type="molecule type" value="Genomic_DNA"/>
</dbReference>
<name>A0A0D2NKT5_9CHLO</name>
<dbReference type="InterPro" id="IPR018114">
    <property type="entry name" value="TRYPSIN_HIS"/>
</dbReference>
<dbReference type="SUPFAM" id="SSF50494">
    <property type="entry name" value="Trypsin-like serine proteases"/>
    <property type="match status" value="1"/>
</dbReference>
<reference evidence="6 7" key="1">
    <citation type="journal article" date="2013" name="BMC Genomics">
        <title>Reconstruction of the lipid metabolism for the microalga Monoraphidium neglectum from its genome sequence reveals characteristics suitable for biofuel production.</title>
        <authorList>
            <person name="Bogen C."/>
            <person name="Al-Dilaimi A."/>
            <person name="Albersmeier A."/>
            <person name="Wichmann J."/>
            <person name="Grundmann M."/>
            <person name="Rupp O."/>
            <person name="Lauersen K.J."/>
            <person name="Blifernez-Klassen O."/>
            <person name="Kalinowski J."/>
            <person name="Goesmann A."/>
            <person name="Mussgnug J.H."/>
            <person name="Kruse O."/>
        </authorList>
    </citation>
    <scope>NUCLEOTIDE SEQUENCE [LARGE SCALE GENOMIC DNA]</scope>
    <source>
        <strain evidence="6 7">SAG 48.87</strain>
    </source>
</reference>
<evidence type="ECO:0000256" key="4">
    <source>
        <dbReference type="SAM" id="SignalP"/>
    </source>
</evidence>
<dbReference type="PROSITE" id="PS50240">
    <property type="entry name" value="TRYPSIN_DOM"/>
    <property type="match status" value="1"/>
</dbReference>
<evidence type="ECO:0000313" key="6">
    <source>
        <dbReference type="EMBL" id="KIZ05396.1"/>
    </source>
</evidence>
<dbReference type="OrthoDB" id="545839at2759"/>
<evidence type="ECO:0000256" key="3">
    <source>
        <dbReference type="RuleBase" id="RU363034"/>
    </source>
</evidence>
<dbReference type="GeneID" id="25735438"/>
<dbReference type="GO" id="GO:0006508">
    <property type="term" value="P:proteolysis"/>
    <property type="evidence" value="ECO:0007669"/>
    <property type="project" value="UniProtKB-KW"/>
</dbReference>
<feature type="chain" id="PRO_5002247800" description="Peptidase S1 domain-containing protein" evidence="4">
    <location>
        <begin position="30"/>
        <end position="399"/>
    </location>
</feature>
<dbReference type="PROSITE" id="PS51257">
    <property type="entry name" value="PROKAR_LIPOPROTEIN"/>
    <property type="match status" value="1"/>
</dbReference>
<gene>
    <name evidence="6" type="ORF">MNEG_2560</name>
</gene>
<keyword evidence="4" id="KW-0732">Signal</keyword>
<dbReference type="PANTHER" id="PTHR24276">
    <property type="entry name" value="POLYSERASE-RELATED"/>
    <property type="match status" value="1"/>
</dbReference>
<dbReference type="InterPro" id="IPR009003">
    <property type="entry name" value="Peptidase_S1_PA"/>
</dbReference>
<dbReference type="CDD" id="cd00190">
    <property type="entry name" value="Tryp_SPc"/>
    <property type="match status" value="1"/>
</dbReference>
<dbReference type="GO" id="GO:0004252">
    <property type="term" value="F:serine-type endopeptidase activity"/>
    <property type="evidence" value="ECO:0007669"/>
    <property type="project" value="InterPro"/>
</dbReference>
<dbReference type="Proteomes" id="UP000054498">
    <property type="component" value="Unassembled WGS sequence"/>
</dbReference>
<dbReference type="Gene3D" id="2.40.10.10">
    <property type="entry name" value="Trypsin-like serine proteases"/>
    <property type="match status" value="1"/>
</dbReference>